<evidence type="ECO:0000313" key="8">
    <source>
        <dbReference type="Proteomes" id="UP001551675"/>
    </source>
</evidence>
<dbReference type="InterPro" id="IPR002042">
    <property type="entry name" value="Uricase"/>
</dbReference>
<dbReference type="PRINTS" id="PR00093">
    <property type="entry name" value="URICASE"/>
</dbReference>
<evidence type="ECO:0000256" key="4">
    <source>
        <dbReference type="ARBA" id="ARBA00023002"/>
    </source>
</evidence>
<comment type="caution">
    <text evidence="7">The sequence shown here is derived from an EMBL/GenBank/DDBJ whole genome shotgun (WGS) entry which is preliminary data.</text>
</comment>
<keyword evidence="8" id="KW-1185">Reference proteome</keyword>
<evidence type="ECO:0000256" key="5">
    <source>
        <dbReference type="PIRNR" id="PIRNR000241"/>
    </source>
</evidence>
<dbReference type="GO" id="GO:0004846">
    <property type="term" value="F:urate oxidase activity"/>
    <property type="evidence" value="ECO:0007669"/>
    <property type="project" value="UniProtKB-EC"/>
</dbReference>
<dbReference type="Proteomes" id="UP001551675">
    <property type="component" value="Unassembled WGS sequence"/>
</dbReference>
<sequence length="295" mass="32552">MIILGPNRYGKAETRVVRVTRHGDVHHIKDLNVSTSLSGEMADVHLTGDNSAVLTTDAQKNTVFAFARKHGVGAVEDFALLLARHFVDSRPTIHRARVAIEEYAWERNAGSGHSFVRSGREVRTCVAHYDGSAAWMVCGLRDLVVLNTTNSEFWGFVKDEYTTLPETRDRILATAVEASWRHSAVSSADPDEDGAKNWDKSYESVRQALLTAFAGTYSLSLQQTLYAMGARVLADCPEICEVRLALPNRHHFLVDLAPFGLDNPDEVYLAADRPYGLIEGTVLRDDAPAAGPAWE</sequence>
<dbReference type="EMBL" id="JBFALK010000003">
    <property type="protein sequence ID" value="MEV0968719.1"/>
    <property type="molecule type" value="Genomic_DNA"/>
</dbReference>
<dbReference type="NCBIfam" id="TIGR03383">
    <property type="entry name" value="urate_oxi"/>
    <property type="match status" value="1"/>
</dbReference>
<keyword evidence="3 5" id="KW-0659">Purine metabolism</keyword>
<evidence type="ECO:0000256" key="3">
    <source>
        <dbReference type="ARBA" id="ARBA00022631"/>
    </source>
</evidence>
<comment type="similarity">
    <text evidence="2 5 6">Belongs to the uricase family.</text>
</comment>
<dbReference type="SUPFAM" id="SSF55620">
    <property type="entry name" value="Tetrahydrobiopterin biosynthesis enzymes-like"/>
    <property type="match status" value="2"/>
</dbReference>
<protein>
    <recommendedName>
        <fullName evidence="5 6">Uricase</fullName>
        <ecNumber evidence="5 6">1.7.3.3</ecNumber>
    </recommendedName>
    <alternativeName>
        <fullName evidence="5">Urate oxidase</fullName>
    </alternativeName>
</protein>
<organism evidence="7 8">
    <name type="scientific">Microtetraspora glauca</name>
    <dbReference type="NCBI Taxonomy" id="1996"/>
    <lineage>
        <taxon>Bacteria</taxon>
        <taxon>Bacillati</taxon>
        <taxon>Actinomycetota</taxon>
        <taxon>Actinomycetes</taxon>
        <taxon>Streptosporangiales</taxon>
        <taxon>Streptosporangiaceae</taxon>
        <taxon>Microtetraspora</taxon>
    </lineage>
</organism>
<dbReference type="PANTHER" id="PTHR42874">
    <property type="entry name" value="URICASE"/>
    <property type="match status" value="1"/>
</dbReference>
<evidence type="ECO:0000313" key="7">
    <source>
        <dbReference type="EMBL" id="MEV0968719.1"/>
    </source>
</evidence>
<evidence type="ECO:0000256" key="1">
    <source>
        <dbReference type="ARBA" id="ARBA00004831"/>
    </source>
</evidence>
<dbReference type="Gene3D" id="3.10.270.10">
    <property type="entry name" value="Urate Oxidase"/>
    <property type="match status" value="1"/>
</dbReference>
<accession>A0ABV3GAQ5</accession>
<evidence type="ECO:0000256" key="2">
    <source>
        <dbReference type="ARBA" id="ARBA00009760"/>
    </source>
</evidence>
<comment type="pathway">
    <text evidence="1 5">Purine metabolism; urate degradation; (S)-allantoin from urate: step 1/3.</text>
</comment>
<comment type="catalytic activity">
    <reaction evidence="5 6">
        <text>urate + O2 + H2O = 5-hydroxyisourate + H2O2</text>
        <dbReference type="Rhea" id="RHEA:21368"/>
        <dbReference type="ChEBI" id="CHEBI:15377"/>
        <dbReference type="ChEBI" id="CHEBI:15379"/>
        <dbReference type="ChEBI" id="CHEBI:16240"/>
        <dbReference type="ChEBI" id="CHEBI:17775"/>
        <dbReference type="ChEBI" id="CHEBI:18072"/>
        <dbReference type="EC" id="1.7.3.3"/>
    </reaction>
</comment>
<proteinExistence type="inferred from homology"/>
<reference evidence="7 8" key="1">
    <citation type="submission" date="2024-06" db="EMBL/GenBank/DDBJ databases">
        <title>The Natural Products Discovery Center: Release of the First 8490 Sequenced Strains for Exploring Actinobacteria Biosynthetic Diversity.</title>
        <authorList>
            <person name="Kalkreuter E."/>
            <person name="Kautsar S.A."/>
            <person name="Yang D."/>
            <person name="Bader C.D."/>
            <person name="Teijaro C.N."/>
            <person name="Fluegel L."/>
            <person name="Davis C.M."/>
            <person name="Simpson J.R."/>
            <person name="Lauterbach L."/>
            <person name="Steele A.D."/>
            <person name="Gui C."/>
            <person name="Meng S."/>
            <person name="Li G."/>
            <person name="Viehrig K."/>
            <person name="Ye F."/>
            <person name="Su P."/>
            <person name="Kiefer A.F."/>
            <person name="Nichols A."/>
            <person name="Cepeda A.J."/>
            <person name="Yan W."/>
            <person name="Fan B."/>
            <person name="Jiang Y."/>
            <person name="Adhikari A."/>
            <person name="Zheng C.-J."/>
            <person name="Schuster L."/>
            <person name="Cowan T.M."/>
            <person name="Smanski M.J."/>
            <person name="Chevrette M.G."/>
            <person name="De Carvalho L.P.S."/>
            <person name="Shen B."/>
        </authorList>
    </citation>
    <scope>NUCLEOTIDE SEQUENCE [LARGE SCALE GENOMIC DNA]</scope>
    <source>
        <strain evidence="7 8">NPDC050100</strain>
    </source>
</reference>
<dbReference type="PANTHER" id="PTHR42874:SF1">
    <property type="entry name" value="URICASE"/>
    <property type="match status" value="1"/>
</dbReference>
<dbReference type="EC" id="1.7.3.3" evidence="5 6"/>
<name>A0ABV3GAQ5_MICGL</name>
<dbReference type="PIRSF" id="PIRSF000241">
    <property type="entry name" value="Urate_oxidase"/>
    <property type="match status" value="1"/>
</dbReference>
<comment type="function">
    <text evidence="5 6">Catalyzes the oxidation of uric acid to 5-hydroxyisourate, which is further processed to form (S)-allantoin.</text>
</comment>
<evidence type="ECO:0000256" key="6">
    <source>
        <dbReference type="RuleBase" id="RU004455"/>
    </source>
</evidence>
<gene>
    <name evidence="7" type="primary">pucL</name>
    <name evidence="7" type="ORF">AB0I59_08800</name>
</gene>
<keyword evidence="4 5" id="KW-0560">Oxidoreductase</keyword>
<dbReference type="Pfam" id="PF01014">
    <property type="entry name" value="Uricase"/>
    <property type="match status" value="2"/>
</dbReference>